<feature type="domain" description="DUF1731" evidence="1">
    <location>
        <begin position="1"/>
        <end position="48"/>
    </location>
</feature>
<accession>A0A3B0ZHF8</accession>
<dbReference type="InterPro" id="IPR013549">
    <property type="entry name" value="DUF1731"/>
</dbReference>
<dbReference type="AlphaFoldDB" id="A0A3B0ZHF8"/>
<keyword evidence="2" id="KW-0131">Cell cycle</keyword>
<name>A0A3B0ZHF8_9ZZZZ</name>
<keyword evidence="2" id="KW-0132">Cell division</keyword>
<proteinExistence type="predicted"/>
<dbReference type="Gene3D" id="3.40.50.720">
    <property type="entry name" value="NAD(P)-binding Rossmann-like Domain"/>
    <property type="match status" value="1"/>
</dbReference>
<protein>
    <submittedName>
        <fullName evidence="2">Cell division inhibitor Slr1223 (YfcH in EC), contains epimerase/dehydratase and DUF1731 domains</fullName>
    </submittedName>
</protein>
<evidence type="ECO:0000259" key="1">
    <source>
        <dbReference type="Pfam" id="PF08338"/>
    </source>
</evidence>
<evidence type="ECO:0000313" key="2">
    <source>
        <dbReference type="EMBL" id="VAW86862.1"/>
    </source>
</evidence>
<dbReference type="Pfam" id="PF08338">
    <property type="entry name" value="DUF1731"/>
    <property type="match status" value="1"/>
</dbReference>
<gene>
    <name evidence="2" type="ORF">MNBD_GAMMA18-1508</name>
</gene>
<dbReference type="EMBL" id="UOFP01000160">
    <property type="protein sequence ID" value="VAW86862.1"/>
    <property type="molecule type" value="Genomic_DNA"/>
</dbReference>
<sequence length="49" mass="5513">MPAFVVKLLMGQMGEELLLAGKKVLPTKMLDAGYQFQYQELEKALLDIV</sequence>
<dbReference type="GO" id="GO:0051301">
    <property type="term" value="P:cell division"/>
    <property type="evidence" value="ECO:0007669"/>
    <property type="project" value="UniProtKB-KW"/>
</dbReference>
<reference evidence="2" key="1">
    <citation type="submission" date="2018-06" db="EMBL/GenBank/DDBJ databases">
        <authorList>
            <person name="Zhirakovskaya E."/>
        </authorList>
    </citation>
    <scope>NUCLEOTIDE SEQUENCE</scope>
</reference>
<organism evidence="2">
    <name type="scientific">hydrothermal vent metagenome</name>
    <dbReference type="NCBI Taxonomy" id="652676"/>
    <lineage>
        <taxon>unclassified sequences</taxon>
        <taxon>metagenomes</taxon>
        <taxon>ecological metagenomes</taxon>
    </lineage>
</organism>